<feature type="transmembrane region" description="Helical" evidence="12">
    <location>
        <begin position="846"/>
        <end position="870"/>
    </location>
</feature>
<protein>
    <submittedName>
        <fullName evidence="14">Transient receptor potential cation channel subfamily V member 3-like</fullName>
    </submittedName>
</protein>
<feature type="compositionally biased region" description="Polar residues" evidence="11">
    <location>
        <begin position="33"/>
        <end position="48"/>
    </location>
</feature>
<feature type="transmembrane region" description="Helical" evidence="12">
    <location>
        <begin position="718"/>
        <end position="740"/>
    </location>
</feature>
<evidence type="ECO:0000256" key="11">
    <source>
        <dbReference type="SAM" id="MobiDB-lite"/>
    </source>
</evidence>
<keyword evidence="12" id="KW-1133">Transmembrane helix</keyword>
<feature type="compositionally biased region" description="Basic and acidic residues" evidence="11">
    <location>
        <begin position="221"/>
        <end position="263"/>
    </location>
</feature>
<feature type="transmembrane region" description="Helical" evidence="12">
    <location>
        <begin position="746"/>
        <end position="763"/>
    </location>
</feature>
<reference evidence="14" key="1">
    <citation type="submission" date="2025-08" db="UniProtKB">
        <authorList>
            <consortium name="RefSeq"/>
        </authorList>
    </citation>
    <scope>IDENTIFICATION</scope>
    <source>
        <tissue evidence="14">Whole sample</tissue>
    </source>
</reference>
<feature type="transmembrane region" description="Helical" evidence="12">
    <location>
        <begin position="627"/>
        <end position="647"/>
    </location>
</feature>
<evidence type="ECO:0000256" key="12">
    <source>
        <dbReference type="SAM" id="Phobius"/>
    </source>
</evidence>
<evidence type="ECO:0000256" key="6">
    <source>
        <dbReference type="ARBA" id="ARBA00022737"/>
    </source>
</evidence>
<keyword evidence="9" id="KW-0407">Ion channel</keyword>
<keyword evidence="2" id="KW-0813">Transport</keyword>
<dbReference type="InterPro" id="IPR036770">
    <property type="entry name" value="Ankyrin_rpt-contain_sf"/>
</dbReference>
<sequence length="1054" mass="121029">MDFKKSISQKIVPQDGKNNKSDSSNCCFGFINKTGTSNPTAGKSTNKGNVEDESNGKKDGDQSPDANLSEQSGTCSTTNFLKILKEDNQQPANQEIRGPSFDILKSLLVMTNDLERNTGPAIASLKVSKRIIKDIKKNFGENGDLNDKDLTEILKAIAREVKEDKQLSVTSWIEIYKILKAMAKDLEDHADLREISLTKVFKILKEIDDRLNGTFHLISDKSNKVPDESSDEKPSDNSSNKPKEKSREKFREKSEEQNSEKRKGSSSSKDPESATAKFIEILRNGNMDCIPSYLHVQSLFSKDMFKASHFAVLNCAVERTCNGETLLHIAFKFDEAIQFSGKLMKICPKLLLKDRSDHYNTGFEGQTPLHVAIARGSIEAVKRILRTGKRSKILEKLLSTSSKGHRFSNTALMGQLPLTVAALASKNNNFTIMETLLERGAEIWWTNEHGDNVFHSLIKYADIYPEKISHLQASFEYLWRKYSNPETHLEDKQKNGNKAESSSKMQVEEKKSKNKPKYLLFWKNKSDLTPLQLSAKLGVSPLFDFIVNVQYCVPNIKDGLFDIRKYDVTEFDRLIAYKENFENEKKITVLERLFDPKCTHKEAFQLLNQELIAFILHKKWMAYRIPLFIWMCLHFIFMTLFTAFTTLKAEILFCSQMNQTICDIGDLFVPPLALSIIAIGNNLIFGVFYMFFFILCCKEIKDRCSNGPGNFHLIYHNLDYVVCLFVIAVGALTEIFLISLRIHLDFHLILVLICGWYFMLYFAPFSKNLVSFTHMIKKGFLEDFGPFGLVFLYLLVSFTGIMHILFLGTEERVDEFFTFQDSLLTMFNLGVGLNNIDVLNKARVPWLAYTVFVVFAILSFIHLFNAFIAVMSQTFSDVHVDKHSYLKFNKLRMIELFEDIILTKGLVQHLSFIEKAKHWKTMKTIDINENYGEKTERKNENTVKGINSTGRVDIGKSMEYGHQIIEKRDRQKEIYDQKRFYSVVHLLDDPSDDIDEREEKKNEPESKLKSFYKMLTHGRNSKRLGKRKPQSADITYVKVDYTNRATQYPDKKAV</sequence>
<proteinExistence type="predicted"/>
<evidence type="ECO:0000313" key="14">
    <source>
        <dbReference type="RefSeq" id="XP_022316596.1"/>
    </source>
</evidence>
<dbReference type="GO" id="GO:0005886">
    <property type="term" value="C:plasma membrane"/>
    <property type="evidence" value="ECO:0007669"/>
    <property type="project" value="UniProtKB-SubCell"/>
</dbReference>
<comment type="subcellular location">
    <subcellularLocation>
        <location evidence="1">Cell membrane</location>
        <topology evidence="1">Multi-pass membrane protein</topology>
    </subcellularLocation>
</comment>
<dbReference type="PANTHER" id="PTHR10582">
    <property type="entry name" value="TRANSIENT RECEPTOR POTENTIAL ION CHANNEL PROTEIN"/>
    <property type="match status" value="1"/>
</dbReference>
<dbReference type="InterPro" id="IPR024862">
    <property type="entry name" value="TRPV"/>
</dbReference>
<dbReference type="Proteomes" id="UP000694844">
    <property type="component" value="Chromosome 2"/>
</dbReference>
<feature type="compositionally biased region" description="Polar residues" evidence="11">
    <location>
        <begin position="64"/>
        <end position="73"/>
    </location>
</feature>
<keyword evidence="12" id="KW-0472">Membrane</keyword>
<dbReference type="KEGG" id="cvn:111120162"/>
<feature type="repeat" description="ANK" evidence="10">
    <location>
        <begin position="364"/>
        <end position="396"/>
    </location>
</feature>
<evidence type="ECO:0000256" key="8">
    <source>
        <dbReference type="ARBA" id="ARBA00023065"/>
    </source>
</evidence>
<keyword evidence="6" id="KW-0677">Repeat</keyword>
<keyword evidence="12" id="KW-0812">Transmembrane</keyword>
<name>A0A8B8CQ99_CRAVI</name>
<feature type="region of interest" description="Disordered" evidence="11">
    <location>
        <begin position="221"/>
        <end position="272"/>
    </location>
</feature>
<evidence type="ECO:0000256" key="5">
    <source>
        <dbReference type="ARBA" id="ARBA00022673"/>
    </source>
</evidence>
<dbReference type="PANTHER" id="PTHR10582:SF2">
    <property type="entry name" value="INACTIVE"/>
    <property type="match status" value="1"/>
</dbReference>
<gene>
    <name evidence="14" type="primary">LOC111120162</name>
</gene>
<keyword evidence="8" id="KW-0406">Ion transport</keyword>
<keyword evidence="3" id="KW-1003">Cell membrane</keyword>
<dbReference type="GO" id="GO:0005262">
    <property type="term" value="F:calcium channel activity"/>
    <property type="evidence" value="ECO:0007669"/>
    <property type="project" value="UniProtKB-KW"/>
</dbReference>
<accession>A0A8B8CQ99</accession>
<feature type="transmembrane region" description="Helical" evidence="12">
    <location>
        <begin position="667"/>
        <end position="697"/>
    </location>
</feature>
<feature type="compositionally biased region" description="Polar residues" evidence="11">
    <location>
        <begin position="1"/>
        <end position="11"/>
    </location>
</feature>
<keyword evidence="10" id="KW-0040">ANK repeat</keyword>
<feature type="compositionally biased region" description="Polar residues" evidence="11">
    <location>
        <begin position="496"/>
        <end position="505"/>
    </location>
</feature>
<dbReference type="OrthoDB" id="6154767at2759"/>
<dbReference type="GeneID" id="111120162"/>
<evidence type="ECO:0000256" key="9">
    <source>
        <dbReference type="ARBA" id="ARBA00023303"/>
    </source>
</evidence>
<dbReference type="InterPro" id="IPR002110">
    <property type="entry name" value="Ankyrin_rpt"/>
</dbReference>
<feature type="transmembrane region" description="Helical" evidence="12">
    <location>
        <begin position="784"/>
        <end position="806"/>
    </location>
</feature>
<dbReference type="RefSeq" id="XP_022316596.1">
    <property type="nucleotide sequence ID" value="XM_022460888.1"/>
</dbReference>
<evidence type="ECO:0000313" key="13">
    <source>
        <dbReference type="Proteomes" id="UP000694844"/>
    </source>
</evidence>
<dbReference type="Gene3D" id="1.25.40.20">
    <property type="entry name" value="Ankyrin repeat-containing domain"/>
    <property type="match status" value="1"/>
</dbReference>
<dbReference type="AlphaFoldDB" id="A0A8B8CQ99"/>
<dbReference type="PROSITE" id="PS50088">
    <property type="entry name" value="ANK_REPEAT"/>
    <property type="match status" value="1"/>
</dbReference>
<evidence type="ECO:0000256" key="7">
    <source>
        <dbReference type="ARBA" id="ARBA00022837"/>
    </source>
</evidence>
<dbReference type="Gene3D" id="1.10.287.70">
    <property type="match status" value="1"/>
</dbReference>
<dbReference type="SMART" id="SM00248">
    <property type="entry name" value="ANK"/>
    <property type="match status" value="2"/>
</dbReference>
<keyword evidence="5" id="KW-0107">Calcium channel</keyword>
<dbReference type="PROSITE" id="PS50297">
    <property type="entry name" value="ANK_REP_REGION"/>
    <property type="match status" value="1"/>
</dbReference>
<feature type="region of interest" description="Disordered" evidence="11">
    <location>
        <begin position="1"/>
        <end position="73"/>
    </location>
</feature>
<dbReference type="Pfam" id="PF12796">
    <property type="entry name" value="Ank_2"/>
    <property type="match status" value="1"/>
</dbReference>
<keyword evidence="7" id="KW-0106">Calcium</keyword>
<evidence type="ECO:0000256" key="2">
    <source>
        <dbReference type="ARBA" id="ARBA00022448"/>
    </source>
</evidence>
<evidence type="ECO:0000256" key="4">
    <source>
        <dbReference type="ARBA" id="ARBA00022568"/>
    </source>
</evidence>
<evidence type="ECO:0000256" key="3">
    <source>
        <dbReference type="ARBA" id="ARBA00022475"/>
    </source>
</evidence>
<evidence type="ECO:0000256" key="10">
    <source>
        <dbReference type="PROSITE-ProRule" id="PRU00023"/>
    </source>
</evidence>
<keyword evidence="13" id="KW-1185">Reference proteome</keyword>
<dbReference type="SUPFAM" id="SSF48403">
    <property type="entry name" value="Ankyrin repeat"/>
    <property type="match status" value="1"/>
</dbReference>
<organism evidence="13 14">
    <name type="scientific">Crassostrea virginica</name>
    <name type="common">Eastern oyster</name>
    <dbReference type="NCBI Taxonomy" id="6565"/>
    <lineage>
        <taxon>Eukaryota</taxon>
        <taxon>Metazoa</taxon>
        <taxon>Spiralia</taxon>
        <taxon>Lophotrochozoa</taxon>
        <taxon>Mollusca</taxon>
        <taxon>Bivalvia</taxon>
        <taxon>Autobranchia</taxon>
        <taxon>Pteriomorphia</taxon>
        <taxon>Ostreida</taxon>
        <taxon>Ostreoidea</taxon>
        <taxon>Ostreidae</taxon>
        <taxon>Crassostrea</taxon>
    </lineage>
</organism>
<keyword evidence="4" id="KW-0109">Calcium transport</keyword>
<evidence type="ECO:0000256" key="1">
    <source>
        <dbReference type="ARBA" id="ARBA00004651"/>
    </source>
</evidence>
<feature type="region of interest" description="Disordered" evidence="11">
    <location>
        <begin position="488"/>
        <end position="511"/>
    </location>
</feature>
<dbReference type="GO" id="GO:0098703">
    <property type="term" value="P:calcium ion import across plasma membrane"/>
    <property type="evidence" value="ECO:0007669"/>
    <property type="project" value="TreeGrafter"/>
</dbReference>